<dbReference type="Pfam" id="PF14520">
    <property type="entry name" value="HHH_5"/>
    <property type="match status" value="1"/>
</dbReference>
<dbReference type="InterPro" id="IPR013849">
    <property type="entry name" value="DNA_helicase_Holl-junc_RuvA_I"/>
</dbReference>
<dbReference type="Gene3D" id="2.40.50.140">
    <property type="entry name" value="Nucleic acid-binding proteins"/>
    <property type="match status" value="1"/>
</dbReference>
<comment type="subcellular location">
    <subcellularLocation>
        <location evidence="6">Cytoplasm</location>
    </subcellularLocation>
</comment>
<dbReference type="EMBL" id="CP114014">
    <property type="protein sequence ID" value="XAY05809.1"/>
    <property type="molecule type" value="Genomic_DNA"/>
</dbReference>
<evidence type="ECO:0000256" key="1">
    <source>
        <dbReference type="ARBA" id="ARBA00022490"/>
    </source>
</evidence>
<evidence type="ECO:0000256" key="6">
    <source>
        <dbReference type="HAMAP-Rule" id="MF_00031"/>
    </source>
</evidence>
<comment type="subunit">
    <text evidence="6">Homotetramer. Forms an RuvA(8)-RuvB(12)-Holliday junction (HJ) complex. HJ DNA is sandwiched between 2 RuvA tetramers; dsDNA enters through RuvA and exits via RuvB. An RuvB hexamer assembles on each DNA strand where it exits the tetramer. Each RuvB hexamer is contacted by two RuvA subunits (via domain III) on 2 adjacent RuvB subunits; this complex drives branch migration. In the full resolvosome a probable DNA-RuvA(4)-RuvB(12)-RuvC(2) complex forms which resolves the HJ.</text>
</comment>
<dbReference type="NCBIfam" id="TIGR00084">
    <property type="entry name" value="ruvA"/>
    <property type="match status" value="1"/>
</dbReference>
<evidence type="ECO:0000256" key="2">
    <source>
        <dbReference type="ARBA" id="ARBA00022763"/>
    </source>
</evidence>
<evidence type="ECO:0000259" key="7">
    <source>
        <dbReference type="SMART" id="SM00278"/>
    </source>
</evidence>
<comment type="function">
    <text evidence="6">The RuvA-RuvB-RuvC complex processes Holliday junction (HJ) DNA during genetic recombination and DNA repair, while the RuvA-RuvB complex plays an important role in the rescue of blocked DNA replication forks via replication fork reversal (RFR). RuvA specifically binds to HJ cruciform DNA, conferring on it an open structure. The RuvB hexamer acts as an ATP-dependent pump, pulling dsDNA into and through the RuvAB complex. HJ branch migration allows RuvC to scan DNA until it finds its consensus sequence, where it cleaves and resolves the cruciform DNA.</text>
</comment>
<dbReference type="InterPro" id="IPR010994">
    <property type="entry name" value="RuvA_2-like"/>
</dbReference>
<dbReference type="GO" id="GO:0006281">
    <property type="term" value="P:DNA repair"/>
    <property type="evidence" value="ECO:0007669"/>
    <property type="project" value="UniProtKB-UniRule"/>
</dbReference>
<keyword evidence="8" id="KW-0067">ATP-binding</keyword>
<dbReference type="KEGG" id="parq:DSM112329_02669"/>
<dbReference type="GO" id="GO:0009378">
    <property type="term" value="F:four-way junction helicase activity"/>
    <property type="evidence" value="ECO:0007669"/>
    <property type="project" value="InterPro"/>
</dbReference>
<evidence type="ECO:0000256" key="4">
    <source>
        <dbReference type="ARBA" id="ARBA00023172"/>
    </source>
</evidence>
<dbReference type="InterPro" id="IPR003583">
    <property type="entry name" value="Hlx-hairpin-Hlx_DNA-bd_motif"/>
</dbReference>
<keyword evidence="1 6" id="KW-0963">Cytoplasm</keyword>
<organism evidence="8">
    <name type="scientific">Paraconexibacter sp. AEG42_29</name>
    <dbReference type="NCBI Taxonomy" id="2997339"/>
    <lineage>
        <taxon>Bacteria</taxon>
        <taxon>Bacillati</taxon>
        <taxon>Actinomycetota</taxon>
        <taxon>Thermoleophilia</taxon>
        <taxon>Solirubrobacterales</taxon>
        <taxon>Paraconexibacteraceae</taxon>
        <taxon>Paraconexibacter</taxon>
    </lineage>
</organism>
<keyword evidence="4 6" id="KW-0233">DNA recombination</keyword>
<feature type="domain" description="Helix-hairpin-helix DNA-binding motif class 1" evidence="7">
    <location>
        <begin position="109"/>
        <end position="128"/>
    </location>
</feature>
<name>A0AAU7AVT5_9ACTN</name>
<dbReference type="SUPFAM" id="SSF50249">
    <property type="entry name" value="Nucleic acid-binding proteins"/>
    <property type="match status" value="1"/>
</dbReference>
<dbReference type="GO" id="GO:0005737">
    <property type="term" value="C:cytoplasm"/>
    <property type="evidence" value="ECO:0007669"/>
    <property type="project" value="UniProtKB-SubCell"/>
</dbReference>
<gene>
    <name evidence="6 8" type="primary">ruvA</name>
    <name evidence="8" type="ORF">DSM112329_02669</name>
</gene>
<evidence type="ECO:0000313" key="8">
    <source>
        <dbReference type="EMBL" id="XAY05809.1"/>
    </source>
</evidence>
<feature type="domain" description="Helix-hairpin-helix DNA-binding motif class 1" evidence="7">
    <location>
        <begin position="74"/>
        <end position="93"/>
    </location>
</feature>
<dbReference type="InterPro" id="IPR012340">
    <property type="entry name" value="NA-bd_OB-fold"/>
</dbReference>
<protein>
    <recommendedName>
        <fullName evidence="6">Holliday junction branch migration complex subunit RuvA</fullName>
    </recommendedName>
</protein>
<dbReference type="GO" id="GO:0006310">
    <property type="term" value="P:DNA recombination"/>
    <property type="evidence" value="ECO:0007669"/>
    <property type="project" value="UniProtKB-UniRule"/>
</dbReference>
<comment type="domain">
    <text evidence="6">Has three domains with a flexible linker between the domains II and III and assumes an 'L' shape. Domain III is highly mobile and contacts RuvB.</text>
</comment>
<keyword evidence="2 6" id="KW-0227">DNA damage</keyword>
<evidence type="ECO:0000256" key="5">
    <source>
        <dbReference type="ARBA" id="ARBA00023204"/>
    </source>
</evidence>
<keyword evidence="8" id="KW-0378">Hydrolase</keyword>
<dbReference type="AlphaFoldDB" id="A0AAU7AVT5"/>
<comment type="caution">
    <text evidence="6">Lacks conserved residue(s) required for the propagation of feature annotation.</text>
</comment>
<reference evidence="8" key="1">
    <citation type="submission" date="2022-12" db="EMBL/GenBank/DDBJ databases">
        <title>Paraconexibacter alkalitolerans sp. nov. and Baekduia alba sp. nov., isolated from soil and emended description of the genera Paraconexibacter (Chun et al., 2020) and Baekduia (An et al., 2020).</title>
        <authorList>
            <person name="Vieira S."/>
            <person name="Huber K.J."/>
            <person name="Geppert A."/>
            <person name="Wolf J."/>
            <person name="Neumann-Schaal M."/>
            <person name="Muesken M."/>
            <person name="Overmann J."/>
        </authorList>
    </citation>
    <scope>NUCLEOTIDE SEQUENCE</scope>
    <source>
        <strain evidence="8">AEG42_29</strain>
    </source>
</reference>
<dbReference type="GO" id="GO:0048476">
    <property type="term" value="C:Holliday junction resolvase complex"/>
    <property type="evidence" value="ECO:0007669"/>
    <property type="project" value="UniProtKB-UniRule"/>
</dbReference>
<keyword evidence="5 6" id="KW-0234">DNA repair</keyword>
<dbReference type="HAMAP" id="MF_00031">
    <property type="entry name" value="DNA_HJ_migration_RuvA"/>
    <property type="match status" value="1"/>
</dbReference>
<proteinExistence type="inferred from homology"/>
<accession>A0AAU7AVT5</accession>
<keyword evidence="8" id="KW-0547">Nucleotide-binding</keyword>
<dbReference type="SUPFAM" id="SSF47781">
    <property type="entry name" value="RuvA domain 2-like"/>
    <property type="match status" value="1"/>
</dbReference>
<keyword evidence="8" id="KW-0347">Helicase</keyword>
<dbReference type="GO" id="GO:0009379">
    <property type="term" value="C:Holliday junction helicase complex"/>
    <property type="evidence" value="ECO:0007669"/>
    <property type="project" value="InterPro"/>
</dbReference>
<dbReference type="RefSeq" id="WP_354702312.1">
    <property type="nucleotide sequence ID" value="NZ_CP114014.1"/>
</dbReference>
<sequence length="200" mass="20794">MIARIAGEVAARRDGYIVVETASGVGYRIAVSASTLDQVPAVGGSVSLHTELIVREDSMALYGFATEEEQDLFTMLLGVQSVGPKMALAVLSGGSPRELVTALAAGDAARFQAVPGIGKRTAERIIVELREKVGVPTEMVPAIGDVSASRGDDPRLLARDGLLELGYDLIEADRLLSGAAPGLSAEELIGHALKAAASRK</sequence>
<dbReference type="Gene3D" id="1.10.150.20">
    <property type="entry name" value="5' to 3' exonuclease, C-terminal subdomain"/>
    <property type="match status" value="1"/>
</dbReference>
<dbReference type="InterPro" id="IPR000085">
    <property type="entry name" value="RuvA"/>
</dbReference>
<feature type="region of interest" description="Domain III" evidence="6">
    <location>
        <begin position="146"/>
        <end position="200"/>
    </location>
</feature>
<evidence type="ECO:0000256" key="3">
    <source>
        <dbReference type="ARBA" id="ARBA00023125"/>
    </source>
</evidence>
<keyword evidence="3 6" id="KW-0238">DNA-binding</keyword>
<dbReference type="GO" id="GO:0005524">
    <property type="term" value="F:ATP binding"/>
    <property type="evidence" value="ECO:0007669"/>
    <property type="project" value="InterPro"/>
</dbReference>
<dbReference type="GO" id="GO:0016787">
    <property type="term" value="F:hydrolase activity"/>
    <property type="evidence" value="ECO:0007669"/>
    <property type="project" value="UniProtKB-KW"/>
</dbReference>
<comment type="similarity">
    <text evidence="6">Belongs to the RuvA family.</text>
</comment>
<dbReference type="Pfam" id="PF01330">
    <property type="entry name" value="RuvA_N"/>
    <property type="match status" value="1"/>
</dbReference>
<dbReference type="SMART" id="SM00278">
    <property type="entry name" value="HhH1"/>
    <property type="match status" value="2"/>
</dbReference>
<dbReference type="GO" id="GO:0000400">
    <property type="term" value="F:four-way junction DNA binding"/>
    <property type="evidence" value="ECO:0007669"/>
    <property type="project" value="UniProtKB-UniRule"/>
</dbReference>